<feature type="region of interest" description="Disordered" evidence="1">
    <location>
        <begin position="1"/>
        <end position="23"/>
    </location>
</feature>
<evidence type="ECO:0000313" key="4">
    <source>
        <dbReference type="Proteomes" id="UP001524587"/>
    </source>
</evidence>
<accession>A0ABT1W7N0</accession>
<evidence type="ECO:0000256" key="1">
    <source>
        <dbReference type="SAM" id="MobiDB-lite"/>
    </source>
</evidence>
<feature type="region of interest" description="Disordered" evidence="1">
    <location>
        <begin position="134"/>
        <end position="160"/>
    </location>
</feature>
<dbReference type="RefSeq" id="WP_422864371.1">
    <property type="nucleotide sequence ID" value="NZ_JAMSKV010000008.1"/>
</dbReference>
<feature type="transmembrane region" description="Helical" evidence="2">
    <location>
        <begin position="26"/>
        <end position="45"/>
    </location>
</feature>
<reference evidence="3 4" key="1">
    <citation type="submission" date="2022-06" db="EMBL/GenBank/DDBJ databases">
        <title>Endosaccharibacter gen. nov., sp. nov., endophytic bacteria isolated from sugarcane.</title>
        <authorList>
            <person name="Pitiwittayakul N."/>
            <person name="Yukphan P."/>
            <person name="Charoenyingcharoen P."/>
            <person name="Tanasupawat S."/>
        </authorList>
    </citation>
    <scope>NUCLEOTIDE SEQUENCE [LARGE SCALE GENOMIC DNA]</scope>
    <source>
        <strain evidence="3 4">KSS8</strain>
    </source>
</reference>
<name>A0ABT1W7N0_9PROT</name>
<protein>
    <recommendedName>
        <fullName evidence="5">DUF2946 domain-containing protein</fullName>
    </recommendedName>
</protein>
<keyword evidence="4" id="KW-1185">Reference proteome</keyword>
<feature type="compositionally biased region" description="Low complexity" evidence="1">
    <location>
        <begin position="7"/>
        <end position="16"/>
    </location>
</feature>
<keyword evidence="2" id="KW-0812">Transmembrane</keyword>
<sequence length="160" mass="16785">MSGSIAPGRPGRLSPSGRRHSHPRRAGLGVVAAVLAVVVLSWAGVQSALMQMAAIVPEAMHAAMEMAAPDSMPDCPDMMRAAAPADDAHGPADKRKPARDAPCPICSIAAHLPVPVALPAIIARRVVHSVRFLPGRDMQPRGPPMERPRARGPPPPVFMS</sequence>
<keyword evidence="2" id="KW-0472">Membrane</keyword>
<keyword evidence="2" id="KW-1133">Transmembrane helix</keyword>
<evidence type="ECO:0000256" key="2">
    <source>
        <dbReference type="SAM" id="Phobius"/>
    </source>
</evidence>
<gene>
    <name evidence="3" type="ORF">NFI95_10570</name>
</gene>
<organism evidence="3 4">
    <name type="scientific">Endosaccharibacter trunci</name>
    <dbReference type="NCBI Taxonomy" id="2812733"/>
    <lineage>
        <taxon>Bacteria</taxon>
        <taxon>Pseudomonadati</taxon>
        <taxon>Pseudomonadota</taxon>
        <taxon>Alphaproteobacteria</taxon>
        <taxon>Acetobacterales</taxon>
        <taxon>Acetobacteraceae</taxon>
        <taxon>Endosaccharibacter</taxon>
    </lineage>
</organism>
<dbReference type="EMBL" id="JAMSKV010000008">
    <property type="protein sequence ID" value="MCQ8278891.1"/>
    <property type="molecule type" value="Genomic_DNA"/>
</dbReference>
<feature type="compositionally biased region" description="Pro residues" evidence="1">
    <location>
        <begin position="150"/>
        <end position="160"/>
    </location>
</feature>
<comment type="caution">
    <text evidence="3">The sequence shown here is derived from an EMBL/GenBank/DDBJ whole genome shotgun (WGS) entry which is preliminary data.</text>
</comment>
<proteinExistence type="predicted"/>
<dbReference type="Proteomes" id="UP001524587">
    <property type="component" value="Unassembled WGS sequence"/>
</dbReference>
<evidence type="ECO:0008006" key="5">
    <source>
        <dbReference type="Google" id="ProtNLM"/>
    </source>
</evidence>
<evidence type="ECO:0000313" key="3">
    <source>
        <dbReference type="EMBL" id="MCQ8278891.1"/>
    </source>
</evidence>